<dbReference type="EMBL" id="JAUHMF010000001">
    <property type="protein sequence ID" value="MDT8896949.1"/>
    <property type="molecule type" value="Genomic_DNA"/>
</dbReference>
<dbReference type="Proteomes" id="UP001254165">
    <property type="component" value="Unassembled WGS sequence"/>
</dbReference>
<organism evidence="9 10">
    <name type="scientific">Thermanaerothrix solaris</name>
    <dbReference type="NCBI Taxonomy" id="3058434"/>
    <lineage>
        <taxon>Bacteria</taxon>
        <taxon>Bacillati</taxon>
        <taxon>Chloroflexota</taxon>
        <taxon>Anaerolineae</taxon>
        <taxon>Anaerolineales</taxon>
        <taxon>Anaerolineaceae</taxon>
        <taxon>Thermanaerothrix</taxon>
    </lineage>
</organism>
<dbReference type="RefSeq" id="WP_315623600.1">
    <property type="nucleotide sequence ID" value="NZ_JAUHMF010000001.1"/>
</dbReference>
<evidence type="ECO:0000256" key="5">
    <source>
        <dbReference type="ARBA" id="ARBA00022989"/>
    </source>
</evidence>
<sequence>MDKVERRLNKVVAALLSLLLPGLGQALQKDWKRGLSIFLAIATALVTVLWYGKNEWFILIVLLWGWNIWDAITLPRGAPVSLAVLFWLAMAYGIGWQVTQVNPLALLANAERAQSIIRPMLQPDFLTERKEKHEGWVEVLVPCSPNPPKAEKTVGDITVRVQPDCGNLNETLIVTAEGLWPNAPTEITWMTPIGDVKLLGPGNNQMLVVQSDETGHLSAVIQVPGSALAAAPDPTLPLPHRVYLTQTRPIGGMTLSTNGQYVIRGIYETLALALLSTVLGAILAIPFGFLAARNLMSGHPVLMGIYVIVRTVLNVVRSIESLILAIIFVIIVGLGPFPGMLALALHTTAALGKLYSEVIEAIDPGPIEAIRATGANPLQVIRYAVIPQIIPPFTALTIYRWDINVRSSTIIGFVGGGGIGFFLYQWILIGDFRAVSASFIAIAAVVMVLDFFSAKLRERLI</sequence>
<feature type="transmembrane region" description="Helical" evidence="7">
    <location>
        <begin position="434"/>
        <end position="452"/>
    </location>
</feature>
<evidence type="ECO:0000256" key="6">
    <source>
        <dbReference type="ARBA" id="ARBA00023136"/>
    </source>
</evidence>
<name>A0ABU3NJD4_9CHLR</name>
<feature type="transmembrane region" description="Helical" evidence="7">
    <location>
        <begin position="80"/>
        <end position="98"/>
    </location>
</feature>
<keyword evidence="2 7" id="KW-0813">Transport</keyword>
<evidence type="ECO:0000256" key="1">
    <source>
        <dbReference type="ARBA" id="ARBA00004651"/>
    </source>
</evidence>
<evidence type="ECO:0000256" key="7">
    <source>
        <dbReference type="RuleBase" id="RU363032"/>
    </source>
</evidence>
<comment type="subcellular location">
    <subcellularLocation>
        <location evidence="1 7">Cell membrane</location>
        <topology evidence="1 7">Multi-pass membrane protein</topology>
    </subcellularLocation>
</comment>
<dbReference type="NCBIfam" id="TIGR01097">
    <property type="entry name" value="PhnE"/>
    <property type="match status" value="1"/>
</dbReference>
<gene>
    <name evidence="9" type="primary">phnE</name>
    <name evidence="9" type="ORF">QYE77_01635</name>
</gene>
<evidence type="ECO:0000259" key="8">
    <source>
        <dbReference type="PROSITE" id="PS50928"/>
    </source>
</evidence>
<comment type="caution">
    <text evidence="9">The sequence shown here is derived from an EMBL/GenBank/DDBJ whole genome shotgun (WGS) entry which is preliminary data.</text>
</comment>
<keyword evidence="5 7" id="KW-1133">Transmembrane helix</keyword>
<dbReference type="PANTHER" id="PTHR30043:SF1">
    <property type="entry name" value="ABC TRANSPORT SYSTEM PERMEASE PROTEIN P69"/>
    <property type="match status" value="1"/>
</dbReference>
<dbReference type="CDD" id="cd06261">
    <property type="entry name" value="TM_PBP2"/>
    <property type="match status" value="1"/>
</dbReference>
<feature type="transmembrane region" description="Helical" evidence="7">
    <location>
        <begin position="410"/>
        <end position="428"/>
    </location>
</feature>
<dbReference type="PANTHER" id="PTHR30043">
    <property type="entry name" value="PHOSPHONATES TRANSPORT SYSTEM PERMEASE PROTEIN"/>
    <property type="match status" value="1"/>
</dbReference>
<comment type="similarity">
    <text evidence="7">Belongs to the binding-protein-dependent transport system permease family.</text>
</comment>
<evidence type="ECO:0000313" key="9">
    <source>
        <dbReference type="EMBL" id="MDT8896949.1"/>
    </source>
</evidence>
<dbReference type="SUPFAM" id="SSF161098">
    <property type="entry name" value="MetI-like"/>
    <property type="match status" value="1"/>
</dbReference>
<protein>
    <submittedName>
        <fullName evidence="9">Phosphonate ABC transporter, permease protein PhnE</fullName>
    </submittedName>
</protein>
<proteinExistence type="inferred from homology"/>
<feature type="transmembrane region" description="Helical" evidence="7">
    <location>
        <begin position="34"/>
        <end position="51"/>
    </location>
</feature>
<accession>A0ABU3NJD4</accession>
<keyword evidence="3" id="KW-1003">Cell membrane</keyword>
<dbReference type="Gene3D" id="1.10.3720.10">
    <property type="entry name" value="MetI-like"/>
    <property type="match status" value="1"/>
</dbReference>
<evidence type="ECO:0000313" key="10">
    <source>
        <dbReference type="Proteomes" id="UP001254165"/>
    </source>
</evidence>
<dbReference type="InterPro" id="IPR000515">
    <property type="entry name" value="MetI-like"/>
</dbReference>
<dbReference type="PROSITE" id="PS50928">
    <property type="entry name" value="ABC_TM1"/>
    <property type="match status" value="1"/>
</dbReference>
<dbReference type="Pfam" id="PF00528">
    <property type="entry name" value="BPD_transp_1"/>
    <property type="match status" value="1"/>
</dbReference>
<evidence type="ECO:0000256" key="2">
    <source>
        <dbReference type="ARBA" id="ARBA00022448"/>
    </source>
</evidence>
<keyword evidence="10" id="KW-1185">Reference proteome</keyword>
<feature type="transmembrane region" description="Helical" evidence="7">
    <location>
        <begin position="323"/>
        <end position="345"/>
    </location>
</feature>
<evidence type="ECO:0000256" key="3">
    <source>
        <dbReference type="ARBA" id="ARBA00022475"/>
    </source>
</evidence>
<keyword evidence="4 7" id="KW-0812">Transmembrane</keyword>
<dbReference type="InterPro" id="IPR005769">
    <property type="entry name" value="PhnE/PtxC"/>
</dbReference>
<reference evidence="9 10" key="1">
    <citation type="submission" date="2023-07" db="EMBL/GenBank/DDBJ databases">
        <title>Novel species of Thermanaerothrix with wide hydrolytic capabilities.</title>
        <authorList>
            <person name="Zayulina K.S."/>
            <person name="Podosokorskaya O.A."/>
            <person name="Elcheninov A.G."/>
        </authorList>
    </citation>
    <scope>NUCLEOTIDE SEQUENCE [LARGE SCALE GENOMIC DNA]</scope>
    <source>
        <strain evidence="9 10">4228-RoL</strain>
    </source>
</reference>
<evidence type="ECO:0000256" key="4">
    <source>
        <dbReference type="ARBA" id="ARBA00022692"/>
    </source>
</evidence>
<feature type="domain" description="ABC transmembrane type-1" evidence="8">
    <location>
        <begin position="266"/>
        <end position="453"/>
    </location>
</feature>
<feature type="transmembrane region" description="Helical" evidence="7">
    <location>
        <begin position="270"/>
        <end position="292"/>
    </location>
</feature>
<keyword evidence="6 7" id="KW-0472">Membrane</keyword>
<dbReference type="InterPro" id="IPR035906">
    <property type="entry name" value="MetI-like_sf"/>
</dbReference>